<dbReference type="PROSITE" id="PS51077">
    <property type="entry name" value="HTH_ICLR"/>
    <property type="match status" value="1"/>
</dbReference>
<keyword evidence="3" id="KW-0804">Transcription</keyword>
<evidence type="ECO:0000259" key="5">
    <source>
        <dbReference type="PROSITE" id="PS51078"/>
    </source>
</evidence>
<dbReference type="PANTHER" id="PTHR30136">
    <property type="entry name" value="HELIX-TURN-HELIX TRANSCRIPTIONAL REGULATOR, ICLR FAMILY"/>
    <property type="match status" value="1"/>
</dbReference>
<dbReference type="GO" id="GO:0045892">
    <property type="term" value="P:negative regulation of DNA-templated transcription"/>
    <property type="evidence" value="ECO:0007669"/>
    <property type="project" value="TreeGrafter"/>
</dbReference>
<dbReference type="InterPro" id="IPR050707">
    <property type="entry name" value="HTH_MetabolicPath_Reg"/>
</dbReference>
<dbReference type="Pfam" id="PF01614">
    <property type="entry name" value="IclR_C"/>
    <property type="match status" value="1"/>
</dbReference>
<evidence type="ECO:0000256" key="3">
    <source>
        <dbReference type="ARBA" id="ARBA00023163"/>
    </source>
</evidence>
<evidence type="ECO:0000256" key="2">
    <source>
        <dbReference type="ARBA" id="ARBA00023125"/>
    </source>
</evidence>
<accession>A0A4Q7NM82</accession>
<dbReference type="OrthoDB" id="9807558at2"/>
<evidence type="ECO:0000259" key="4">
    <source>
        <dbReference type="PROSITE" id="PS51077"/>
    </source>
</evidence>
<dbReference type="SUPFAM" id="SSF55781">
    <property type="entry name" value="GAF domain-like"/>
    <property type="match status" value="1"/>
</dbReference>
<dbReference type="RefSeq" id="WP_130357390.1">
    <property type="nucleotide sequence ID" value="NZ_SGXC01000001.1"/>
</dbReference>
<organism evidence="6 7">
    <name type="scientific">Pigmentiphaga kullae</name>
    <dbReference type="NCBI Taxonomy" id="151784"/>
    <lineage>
        <taxon>Bacteria</taxon>
        <taxon>Pseudomonadati</taxon>
        <taxon>Pseudomonadota</taxon>
        <taxon>Betaproteobacteria</taxon>
        <taxon>Burkholderiales</taxon>
        <taxon>Alcaligenaceae</taxon>
        <taxon>Pigmentiphaga</taxon>
    </lineage>
</organism>
<dbReference type="SMART" id="SM00346">
    <property type="entry name" value="HTH_ICLR"/>
    <property type="match status" value="1"/>
</dbReference>
<dbReference type="InterPro" id="IPR036388">
    <property type="entry name" value="WH-like_DNA-bd_sf"/>
</dbReference>
<dbReference type="InterPro" id="IPR029016">
    <property type="entry name" value="GAF-like_dom_sf"/>
</dbReference>
<protein>
    <submittedName>
        <fullName evidence="6">DNA-binding IclR family transcriptional regulator</fullName>
    </submittedName>
</protein>
<feature type="domain" description="HTH iclR-type" evidence="4">
    <location>
        <begin position="5"/>
        <end position="66"/>
    </location>
</feature>
<evidence type="ECO:0000256" key="1">
    <source>
        <dbReference type="ARBA" id="ARBA00023015"/>
    </source>
</evidence>
<dbReference type="GO" id="GO:0003677">
    <property type="term" value="F:DNA binding"/>
    <property type="evidence" value="ECO:0007669"/>
    <property type="project" value="UniProtKB-KW"/>
</dbReference>
<keyword evidence="7" id="KW-1185">Reference proteome</keyword>
<dbReference type="EMBL" id="SGXC01000001">
    <property type="protein sequence ID" value="RZS86285.1"/>
    <property type="molecule type" value="Genomic_DNA"/>
</dbReference>
<keyword evidence="1" id="KW-0805">Transcription regulation</keyword>
<dbReference type="Proteomes" id="UP000292445">
    <property type="component" value="Unassembled WGS sequence"/>
</dbReference>
<dbReference type="Gene3D" id="1.10.10.10">
    <property type="entry name" value="Winged helix-like DNA-binding domain superfamily/Winged helix DNA-binding domain"/>
    <property type="match status" value="1"/>
</dbReference>
<dbReference type="SUPFAM" id="SSF46785">
    <property type="entry name" value="Winged helix' DNA-binding domain"/>
    <property type="match status" value="1"/>
</dbReference>
<comment type="caution">
    <text evidence="6">The sequence shown here is derived from an EMBL/GenBank/DDBJ whole genome shotgun (WGS) entry which is preliminary data.</text>
</comment>
<keyword evidence="2 6" id="KW-0238">DNA-binding</keyword>
<evidence type="ECO:0000313" key="7">
    <source>
        <dbReference type="Proteomes" id="UP000292445"/>
    </source>
</evidence>
<dbReference type="PANTHER" id="PTHR30136:SF24">
    <property type="entry name" value="HTH-TYPE TRANSCRIPTIONAL REPRESSOR ALLR"/>
    <property type="match status" value="1"/>
</dbReference>
<sequence length="247" mass="26902">MTESASSLGRMLTLLDAYTHDRYAWTVDDLASHFGFTPSSTYRYVKELCAAGLLIRLPRGIYVVGARVVELEALIRETDPVTRAAQPILRGLAQETGCHVLLSNVYGEHLLNVAHEAGVEPLELTYMRGKSLPWFRGAPSLSVLAFWPRARVRSLFEQIHPGAGEQAWNATWAGLKAIRKAGYAISHAGLDPDVIGYGVPVMAEDEVIGTISLVCSKQRGEFLNGAALGAVLQQKSREISALLQTAD</sequence>
<proteinExistence type="predicted"/>
<feature type="domain" description="IclR-ED" evidence="5">
    <location>
        <begin position="67"/>
        <end position="245"/>
    </location>
</feature>
<evidence type="ECO:0000313" key="6">
    <source>
        <dbReference type="EMBL" id="RZS86285.1"/>
    </source>
</evidence>
<dbReference type="PROSITE" id="PS51078">
    <property type="entry name" value="ICLR_ED"/>
    <property type="match status" value="1"/>
</dbReference>
<dbReference type="GO" id="GO:0003700">
    <property type="term" value="F:DNA-binding transcription factor activity"/>
    <property type="evidence" value="ECO:0007669"/>
    <property type="project" value="TreeGrafter"/>
</dbReference>
<gene>
    <name evidence="6" type="ORF">EV675_2325</name>
</gene>
<dbReference type="Gene3D" id="3.30.450.40">
    <property type="match status" value="1"/>
</dbReference>
<dbReference type="InterPro" id="IPR036390">
    <property type="entry name" value="WH_DNA-bd_sf"/>
</dbReference>
<reference evidence="6 7" key="1">
    <citation type="submission" date="2019-02" db="EMBL/GenBank/DDBJ databases">
        <title>Genomic Encyclopedia of Type Strains, Phase IV (KMG-IV): sequencing the most valuable type-strain genomes for metagenomic binning, comparative biology and taxonomic classification.</title>
        <authorList>
            <person name="Goeker M."/>
        </authorList>
    </citation>
    <scope>NUCLEOTIDE SEQUENCE [LARGE SCALE GENOMIC DNA]</scope>
    <source>
        <strain evidence="6 7">K24</strain>
    </source>
</reference>
<name>A0A4Q7NM82_9BURK</name>
<dbReference type="AlphaFoldDB" id="A0A4Q7NM82"/>
<dbReference type="InterPro" id="IPR014757">
    <property type="entry name" value="Tscrpt_reg_IclR_C"/>
</dbReference>
<dbReference type="Pfam" id="PF09339">
    <property type="entry name" value="HTH_IclR"/>
    <property type="match status" value="1"/>
</dbReference>
<dbReference type="InterPro" id="IPR005471">
    <property type="entry name" value="Tscrpt_reg_IclR_N"/>
</dbReference>